<dbReference type="PROSITE" id="PS51257">
    <property type="entry name" value="PROKAR_LIPOPROTEIN"/>
    <property type="match status" value="1"/>
</dbReference>
<organism evidence="2 3">
    <name type="scientific">Bradyrhizobium cytisi</name>
    <dbReference type="NCBI Taxonomy" id="515489"/>
    <lineage>
        <taxon>Bacteria</taxon>
        <taxon>Pseudomonadati</taxon>
        <taxon>Pseudomonadota</taxon>
        <taxon>Alphaproteobacteria</taxon>
        <taxon>Hyphomicrobiales</taxon>
        <taxon>Nitrobacteraceae</taxon>
        <taxon>Bradyrhizobium</taxon>
    </lineage>
</organism>
<gene>
    <name evidence="2" type="ORF">FXB38_40855</name>
</gene>
<evidence type="ECO:0000313" key="3">
    <source>
        <dbReference type="Proteomes" id="UP000324853"/>
    </source>
</evidence>
<dbReference type="RefSeq" id="WP_148756535.1">
    <property type="nucleotide sequence ID" value="NZ_VSSR01000119.1"/>
</dbReference>
<sequence length="174" mass="18944">MRPENRGFAKFIAIPALGLIALAAAGCDSGGPSEPEAKNAAEAAAVGDTVTVKWPASTVMCSERNDASKVYLVGENALRQTWRVENSAMKAVQAKSAAQKLAMSQAYSCEWAPNDRMRFVVKQKEIIGNKSTAYYTADYCLKKEVGGEECWWIIERADMGPPIKRVARAPDNKL</sequence>
<feature type="signal peptide" evidence="1">
    <location>
        <begin position="1"/>
        <end position="25"/>
    </location>
</feature>
<protein>
    <submittedName>
        <fullName evidence="2">Uncharacterized protein</fullName>
    </submittedName>
</protein>
<keyword evidence="3" id="KW-1185">Reference proteome</keyword>
<dbReference type="AlphaFoldDB" id="A0A5S4WA08"/>
<dbReference type="EMBL" id="VSSR01000119">
    <property type="protein sequence ID" value="TYL70956.1"/>
    <property type="molecule type" value="Genomic_DNA"/>
</dbReference>
<evidence type="ECO:0000313" key="2">
    <source>
        <dbReference type="EMBL" id="TYL70956.1"/>
    </source>
</evidence>
<dbReference type="Proteomes" id="UP000324853">
    <property type="component" value="Unassembled WGS sequence"/>
</dbReference>
<comment type="caution">
    <text evidence="2">The sequence shown here is derived from an EMBL/GenBank/DDBJ whole genome shotgun (WGS) entry which is preliminary data.</text>
</comment>
<name>A0A5S4WA08_9BRAD</name>
<evidence type="ECO:0000256" key="1">
    <source>
        <dbReference type="SAM" id="SignalP"/>
    </source>
</evidence>
<accession>A0A5S4WA08</accession>
<feature type="chain" id="PRO_5024399641" evidence="1">
    <location>
        <begin position="26"/>
        <end position="174"/>
    </location>
</feature>
<keyword evidence="1" id="KW-0732">Signal</keyword>
<dbReference type="OrthoDB" id="9937824at2"/>
<proteinExistence type="predicted"/>
<reference evidence="2 3" key="1">
    <citation type="submission" date="2019-08" db="EMBL/GenBank/DDBJ databases">
        <title>Bradyrhizobium hipponensis sp. nov., a rhizobium isolated from a Lupinus angustifolius root nodule in Tunisia.</title>
        <authorList>
            <person name="Off K."/>
            <person name="Rejili M."/>
            <person name="Mars M."/>
            <person name="Brachmann A."/>
            <person name="Marin M."/>
        </authorList>
    </citation>
    <scope>NUCLEOTIDE SEQUENCE [LARGE SCALE GENOMIC DNA]</scope>
    <source>
        <strain evidence="2 3">CTAW11</strain>
    </source>
</reference>